<feature type="region of interest" description="Disordered" evidence="1">
    <location>
        <begin position="1"/>
        <end position="76"/>
    </location>
</feature>
<dbReference type="OrthoDB" id="8688204at2"/>
<dbReference type="AlphaFoldDB" id="A0A1C3K8C4"/>
<proteinExistence type="predicted"/>
<dbReference type="KEGG" id="odi:ODI_R1545"/>
<name>A0A1C3K8C4_9BURK</name>
<dbReference type="EMBL" id="LT907988">
    <property type="protein sequence ID" value="SOE48621.1"/>
    <property type="molecule type" value="Genomic_DNA"/>
</dbReference>
<dbReference type="EMBL" id="FLRC01000055">
    <property type="protein sequence ID" value="SBT27645.1"/>
    <property type="molecule type" value="Genomic_DNA"/>
</dbReference>
<evidence type="ECO:0000313" key="5">
    <source>
        <dbReference type="Proteomes" id="UP000078558"/>
    </source>
</evidence>
<evidence type="ECO:0000256" key="2">
    <source>
        <dbReference type="SAM" id="Phobius"/>
    </source>
</evidence>
<reference evidence="4 5" key="2">
    <citation type="submission" date="2017-08" db="EMBL/GenBank/DDBJ databases">
        <authorList>
            <person name="de Groot N.N."/>
        </authorList>
    </citation>
    <scope>NUCLEOTIDE SEQUENCE [LARGE SCALE GENOMIC DNA]</scope>
    <source>
        <strain evidence="4">Orrdi1</strain>
    </source>
</reference>
<feature type="compositionally biased region" description="Low complexity" evidence="1">
    <location>
        <begin position="55"/>
        <end position="69"/>
    </location>
</feature>
<feature type="transmembrane region" description="Helical" evidence="2">
    <location>
        <begin position="87"/>
        <end position="107"/>
    </location>
</feature>
<dbReference type="Proteomes" id="UP000078558">
    <property type="component" value="Chromosome I"/>
</dbReference>
<organism evidence="3 5">
    <name type="scientific">Orrella dioscoreae</name>
    <dbReference type="NCBI Taxonomy" id="1851544"/>
    <lineage>
        <taxon>Bacteria</taxon>
        <taxon>Pseudomonadati</taxon>
        <taxon>Pseudomonadota</taxon>
        <taxon>Betaproteobacteria</taxon>
        <taxon>Burkholderiales</taxon>
        <taxon>Alcaligenaceae</taxon>
        <taxon>Orrella</taxon>
    </lineage>
</organism>
<evidence type="ECO:0000313" key="3">
    <source>
        <dbReference type="EMBL" id="SBT27645.1"/>
    </source>
</evidence>
<evidence type="ECO:0000256" key="1">
    <source>
        <dbReference type="SAM" id="MobiDB-lite"/>
    </source>
</evidence>
<feature type="compositionally biased region" description="Polar residues" evidence="1">
    <location>
        <begin position="1"/>
        <end position="10"/>
    </location>
</feature>
<keyword evidence="2" id="KW-0812">Transmembrane</keyword>
<dbReference type="STRING" id="1851544.ODI_00634"/>
<sequence>MFIPSCSSAYGSAPVLADPRSLRPAPSRHAAPSRPRASTPPRNWPFQPSAPDAPRPQAEPAQKAEQAAPTLAGLTGPASVTLSRGAMIADVAMVLAWGGIIPALMWLGHAAGF</sequence>
<keyword evidence="2" id="KW-1133">Transmembrane helix</keyword>
<dbReference type="RefSeq" id="WP_082985519.1">
    <property type="nucleotide sequence ID" value="NZ_LT907988.1"/>
</dbReference>
<accession>A0A1C3K8C4</accession>
<evidence type="ECO:0000313" key="4">
    <source>
        <dbReference type="EMBL" id="SOE48621.1"/>
    </source>
</evidence>
<gene>
    <name evidence="3" type="ORF">ODI_00634</name>
    <name evidence="4" type="ORF">ODI_R1545</name>
</gene>
<keyword evidence="5" id="KW-1185">Reference proteome</keyword>
<feature type="compositionally biased region" description="Low complexity" evidence="1">
    <location>
        <begin position="22"/>
        <end position="41"/>
    </location>
</feature>
<protein>
    <submittedName>
        <fullName evidence="3">Uncharacterized protein</fullName>
    </submittedName>
</protein>
<reference evidence="3 5" key="1">
    <citation type="submission" date="2016-06" db="EMBL/GenBank/DDBJ databases">
        <authorList>
            <person name="Kjaerup R.B."/>
            <person name="Dalgaard T.S."/>
            <person name="Juul-Madsen H.R."/>
        </authorList>
    </citation>
    <scope>NUCLEOTIDE SEQUENCE [LARGE SCALE GENOMIC DNA]</scope>
    <source>
        <strain evidence="3">Orrdi1</strain>
    </source>
</reference>
<keyword evidence="2" id="KW-0472">Membrane</keyword>